<feature type="compositionally biased region" description="Gly residues" evidence="2">
    <location>
        <begin position="1070"/>
        <end position="1079"/>
    </location>
</feature>
<dbReference type="RefSeq" id="WP_197528945.1">
    <property type="nucleotide sequence ID" value="NZ_CP036278.1"/>
</dbReference>
<keyword evidence="5" id="KW-1185">Reference proteome</keyword>
<feature type="transmembrane region" description="Helical" evidence="3">
    <location>
        <begin position="12"/>
        <end position="35"/>
    </location>
</feature>
<dbReference type="Proteomes" id="UP000315750">
    <property type="component" value="Chromosome"/>
</dbReference>
<feature type="compositionally biased region" description="Basic and acidic residues" evidence="2">
    <location>
        <begin position="897"/>
        <end position="916"/>
    </location>
</feature>
<feature type="compositionally biased region" description="Low complexity" evidence="2">
    <location>
        <begin position="879"/>
        <end position="894"/>
    </location>
</feature>
<feature type="region of interest" description="Disordered" evidence="2">
    <location>
        <begin position="842"/>
        <end position="863"/>
    </location>
</feature>
<dbReference type="AlphaFoldDB" id="A0A518AJU8"/>
<evidence type="ECO:0000313" key="5">
    <source>
        <dbReference type="Proteomes" id="UP000315750"/>
    </source>
</evidence>
<feature type="region of interest" description="Disordered" evidence="2">
    <location>
        <begin position="1054"/>
        <end position="1084"/>
    </location>
</feature>
<protein>
    <submittedName>
        <fullName evidence="4">Uncharacterized protein</fullName>
    </submittedName>
</protein>
<dbReference type="KEGG" id="amuc:Pan181_11880"/>
<name>A0A518AJU8_9BACT</name>
<accession>A0A518AJU8</accession>
<organism evidence="4 5">
    <name type="scientific">Aeoliella mucimassa</name>
    <dbReference type="NCBI Taxonomy" id="2527972"/>
    <lineage>
        <taxon>Bacteria</taxon>
        <taxon>Pseudomonadati</taxon>
        <taxon>Planctomycetota</taxon>
        <taxon>Planctomycetia</taxon>
        <taxon>Pirellulales</taxon>
        <taxon>Lacipirellulaceae</taxon>
        <taxon>Aeoliella</taxon>
    </lineage>
</organism>
<feature type="transmembrane region" description="Helical" evidence="3">
    <location>
        <begin position="41"/>
        <end position="62"/>
    </location>
</feature>
<feature type="compositionally biased region" description="Polar residues" evidence="2">
    <location>
        <begin position="842"/>
        <end position="856"/>
    </location>
</feature>
<gene>
    <name evidence="4" type="ORF">Pan181_11880</name>
</gene>
<proteinExistence type="predicted"/>
<keyword evidence="3" id="KW-0472">Membrane</keyword>
<evidence type="ECO:0000256" key="1">
    <source>
        <dbReference type="SAM" id="Coils"/>
    </source>
</evidence>
<keyword evidence="1" id="KW-0175">Coiled coil</keyword>
<dbReference type="EMBL" id="CP036278">
    <property type="protein sequence ID" value="QDU55003.1"/>
    <property type="molecule type" value="Genomic_DNA"/>
</dbReference>
<evidence type="ECO:0000313" key="4">
    <source>
        <dbReference type="EMBL" id="QDU55003.1"/>
    </source>
</evidence>
<evidence type="ECO:0000256" key="2">
    <source>
        <dbReference type="SAM" id="MobiDB-lite"/>
    </source>
</evidence>
<evidence type="ECO:0000256" key="3">
    <source>
        <dbReference type="SAM" id="Phobius"/>
    </source>
</evidence>
<reference evidence="4 5" key="1">
    <citation type="submission" date="2019-02" db="EMBL/GenBank/DDBJ databases">
        <title>Deep-cultivation of Planctomycetes and their phenomic and genomic characterization uncovers novel biology.</title>
        <authorList>
            <person name="Wiegand S."/>
            <person name="Jogler M."/>
            <person name="Boedeker C."/>
            <person name="Pinto D."/>
            <person name="Vollmers J."/>
            <person name="Rivas-Marin E."/>
            <person name="Kohn T."/>
            <person name="Peeters S.H."/>
            <person name="Heuer A."/>
            <person name="Rast P."/>
            <person name="Oberbeckmann S."/>
            <person name="Bunk B."/>
            <person name="Jeske O."/>
            <person name="Meyerdierks A."/>
            <person name="Storesund J.E."/>
            <person name="Kallscheuer N."/>
            <person name="Luecker S."/>
            <person name="Lage O.M."/>
            <person name="Pohl T."/>
            <person name="Merkel B.J."/>
            <person name="Hornburger P."/>
            <person name="Mueller R.-W."/>
            <person name="Bruemmer F."/>
            <person name="Labrenz M."/>
            <person name="Spormann A.M."/>
            <person name="Op den Camp H."/>
            <person name="Overmann J."/>
            <person name="Amann R."/>
            <person name="Jetten M.S.M."/>
            <person name="Mascher T."/>
            <person name="Medema M.H."/>
            <person name="Devos D.P."/>
            <person name="Kaster A.-K."/>
            <person name="Ovreas L."/>
            <person name="Rohde M."/>
            <person name="Galperin M.Y."/>
            <person name="Jogler C."/>
        </authorList>
    </citation>
    <scope>NUCLEOTIDE SEQUENCE [LARGE SCALE GENOMIC DNA]</scope>
    <source>
        <strain evidence="4 5">Pan181</strain>
    </source>
</reference>
<feature type="region of interest" description="Disordered" evidence="2">
    <location>
        <begin position="879"/>
        <end position="916"/>
    </location>
</feature>
<sequence>MRQRWNRRATIELVCWLLVAVIALFLVIGLVDFAIRPVDRGIRVLLSLVFVLGLAAVAVRLARWWQRRQWSDLSAAQHLQQAFPQLGDRLASALEFLRQEEDDPTAGSAPMRRAVVADATALLEMVSTKQVLDNPTHRRALTVVCSAGVVALAIAVLAPASTQTSLARLLAPWNNLEWPRQHNLEFSDPPTLLARGEAFEVALIDTSGHLPEEVAIEYRYHDDDRWRTEQTWMQQVGDAMVARRENVRRDFEFRAMGGDHHSMPWTKVEVVDPPSVTDLQVTVHPPAYSGLSPLPLGRGNRVLSGSQLELSAMATEPLATAELVGAFPEPLAISVAKSSDPKQPVDPKLSIPPEAWKVAVESGSQLLRPNLHLKSSRGLTGEVELPSLEVVMDNPPEVRWLSSAAELFVVPDAVVPVRLEASDNLALSEVHLELRAPGMAETGGMPATIELYNAGATPPIRPSLPPAGETLEQRSLTTELQVSAWQLEVGSVVELHGVASDYRPQSTRTNVAYRLTLITPAELQSRLAGDQAEILRLLEQALAEQRASQEQASRVASQLEPSRQTLDELLAARLSQQAVGRTLLEPEAGVVAAIQHLLEQLQINRQAQPELVQQLQGIVQTVVDLGQTTLPAAEQTLTTARKQLETQLGQSLSDASRQQLATTFGQLNQEQQSVIDTLESLIDRANAWSDAERFIRELLRLEQQQRDARQASLDAVRQNLQAATDRSIEPVAKAEYARLSNQQSELGRRFEKVVQSMRQMAEGQSVSDDFASRLSNALAAADGQCISAMLSAASQELFSEQVGRAAETQLSAADALRELIDRLRDHTPTDPAELAARLRQMQKQLAATKQQASSAQNDDEERKLADDLQNLSRELNRMTAEQASQSTQQASSTAGPRRGETPEQQKERMQQTRRKIEQAERELGQRIAELEGEQQQKILDQLAEVLDELIPSQQQALEQTVALQVFRESTGRFDDGATKRIAELSKRETDLADQLDQAMTDVKNKPIFQLALGGAADDMRQASTALADKQTGRPTQNLELAALTRMRHVLEILREPPPAPPEEEQDDSDGGGGGEGGGNQPQRPPLIELAEVKMLRWLQADLNGRTRMFEADVTDNVSDSQVKREAANRLSNEQNELARLVRELLERNNKAANRPVDL</sequence>
<feature type="transmembrane region" description="Helical" evidence="3">
    <location>
        <begin position="140"/>
        <end position="160"/>
    </location>
</feature>
<keyword evidence="3" id="KW-1133">Transmembrane helix</keyword>
<dbReference type="PANTHER" id="PTHR45615:SF66">
    <property type="entry name" value="CARD DOMAIN-CONTAINING PROTEIN"/>
    <property type="match status" value="1"/>
</dbReference>
<feature type="coiled-coil region" evidence="1">
    <location>
        <begin position="1123"/>
        <end position="1154"/>
    </location>
</feature>
<dbReference type="PANTHER" id="PTHR45615">
    <property type="entry name" value="MYOSIN HEAVY CHAIN, NON-MUSCLE"/>
    <property type="match status" value="1"/>
</dbReference>
<keyword evidence="3" id="KW-0812">Transmembrane</keyword>